<dbReference type="InterPro" id="IPR014729">
    <property type="entry name" value="Rossmann-like_a/b/a_fold"/>
</dbReference>
<evidence type="ECO:0000256" key="1">
    <source>
        <dbReference type="ARBA" id="ARBA00004990"/>
    </source>
</evidence>
<organism evidence="9 10">
    <name type="scientific">Zhongshania antarctica</name>
    <dbReference type="NCBI Taxonomy" id="641702"/>
    <lineage>
        <taxon>Bacteria</taxon>
        <taxon>Pseudomonadati</taxon>
        <taxon>Pseudomonadota</taxon>
        <taxon>Gammaproteobacteria</taxon>
        <taxon>Cellvibrionales</taxon>
        <taxon>Spongiibacteraceae</taxon>
        <taxon>Zhongshania</taxon>
    </lineage>
</organism>
<protein>
    <recommendedName>
        <fullName evidence="8">Pantothenate synthetase</fullName>
        <shortName evidence="8">PS</shortName>
        <ecNumber evidence="8">6.3.2.1</ecNumber>
    </recommendedName>
    <alternativeName>
        <fullName evidence="8">Pantoate--beta-alanine ligase</fullName>
    </alternativeName>
    <alternativeName>
        <fullName evidence="8">Pantoate-activating enzyme</fullName>
    </alternativeName>
</protein>
<keyword evidence="3 8" id="KW-0436">Ligase</keyword>
<feature type="binding site" evidence="8">
    <location>
        <begin position="30"/>
        <end position="37"/>
    </location>
    <ligand>
        <name>ATP</name>
        <dbReference type="ChEBI" id="CHEBI:30616"/>
    </ligand>
</feature>
<name>A0A840R5G7_9GAMM</name>
<feature type="binding site" evidence="8">
    <location>
        <position position="155"/>
    </location>
    <ligand>
        <name>(R)-pantoate</name>
        <dbReference type="ChEBI" id="CHEBI:15980"/>
    </ligand>
</feature>
<dbReference type="PANTHER" id="PTHR21299:SF1">
    <property type="entry name" value="PANTOATE--BETA-ALANINE LIGASE"/>
    <property type="match status" value="1"/>
</dbReference>
<dbReference type="InterPro" id="IPR042176">
    <property type="entry name" value="Pantoate_ligase_C"/>
</dbReference>
<dbReference type="GO" id="GO:0005829">
    <property type="term" value="C:cytosol"/>
    <property type="evidence" value="ECO:0007669"/>
    <property type="project" value="TreeGrafter"/>
</dbReference>
<feature type="binding site" evidence="8">
    <location>
        <position position="178"/>
    </location>
    <ligand>
        <name>ATP</name>
        <dbReference type="ChEBI" id="CHEBI:30616"/>
    </ligand>
</feature>
<dbReference type="FunFam" id="3.40.50.620:FF:000013">
    <property type="entry name" value="Pantothenate synthetase"/>
    <property type="match status" value="1"/>
</dbReference>
<evidence type="ECO:0000313" key="10">
    <source>
        <dbReference type="Proteomes" id="UP000536640"/>
    </source>
</evidence>
<reference evidence="9 10" key="1">
    <citation type="submission" date="2020-08" db="EMBL/GenBank/DDBJ databases">
        <title>Genomic Encyclopedia of Type Strains, Phase IV (KMG-IV): sequencing the most valuable type-strain genomes for metagenomic binning, comparative biology and taxonomic classification.</title>
        <authorList>
            <person name="Goeker M."/>
        </authorList>
    </citation>
    <scope>NUCLEOTIDE SEQUENCE [LARGE SCALE GENOMIC DNA]</scope>
    <source>
        <strain evidence="9 10">DSM 25701</strain>
    </source>
</reference>
<dbReference type="GO" id="GO:0005524">
    <property type="term" value="F:ATP binding"/>
    <property type="evidence" value="ECO:0007669"/>
    <property type="project" value="UniProtKB-KW"/>
</dbReference>
<feature type="active site" description="Proton donor" evidence="8">
    <location>
        <position position="37"/>
    </location>
</feature>
<evidence type="ECO:0000256" key="4">
    <source>
        <dbReference type="ARBA" id="ARBA00022655"/>
    </source>
</evidence>
<dbReference type="UniPathway" id="UPA00028">
    <property type="reaction ID" value="UER00005"/>
</dbReference>
<comment type="subunit">
    <text evidence="8">Homodimer.</text>
</comment>
<comment type="similarity">
    <text evidence="2 8">Belongs to the pantothenate synthetase family.</text>
</comment>
<dbReference type="InterPro" id="IPR003721">
    <property type="entry name" value="Pantoate_ligase"/>
</dbReference>
<sequence>MKTYSTAASLRAALNVGKRAGKTVAFVPTMGNLHEGHLRLVRRARQYADIVVVSIFVNPLQFGANEDLSNYPRTLAADKEKLFAEGAQFLFLPQVDEIYPEGMDSHTKVSVPELSEGHCGANRPGHFTGVTTVVAKLFNIVQPDTAVFGEKDFQQLSVIRKMVRDLCMPIDVVGVATARAADGLALSSRNGYLSPEQRQIAPILHRVLQECREAIACGYDSYCKLEQHARTSLIQAGLEADYFNICDGRTLRPVTADTEEVVILAAAKLGTTRLIDNVTLNVNSSTDWGMLAAN</sequence>
<dbReference type="Pfam" id="PF02569">
    <property type="entry name" value="Pantoate_ligase"/>
    <property type="match status" value="1"/>
</dbReference>
<dbReference type="FunFam" id="3.30.1300.10:FF:000001">
    <property type="entry name" value="Pantothenate synthetase"/>
    <property type="match status" value="1"/>
</dbReference>
<evidence type="ECO:0000256" key="2">
    <source>
        <dbReference type="ARBA" id="ARBA00009256"/>
    </source>
</evidence>
<evidence type="ECO:0000256" key="3">
    <source>
        <dbReference type="ARBA" id="ARBA00022598"/>
    </source>
</evidence>
<evidence type="ECO:0000256" key="8">
    <source>
        <dbReference type="HAMAP-Rule" id="MF_00158"/>
    </source>
</evidence>
<dbReference type="AlphaFoldDB" id="A0A840R5G7"/>
<evidence type="ECO:0000256" key="5">
    <source>
        <dbReference type="ARBA" id="ARBA00022741"/>
    </source>
</evidence>
<dbReference type="EC" id="6.3.2.1" evidence="8"/>
<keyword evidence="6 8" id="KW-0067">ATP-binding</keyword>
<comment type="pathway">
    <text evidence="1 8">Cofactor biosynthesis; (R)-pantothenate biosynthesis; (R)-pantothenate from (R)-pantoate and beta-alanine: step 1/1.</text>
</comment>
<evidence type="ECO:0000256" key="7">
    <source>
        <dbReference type="ARBA" id="ARBA00048258"/>
    </source>
</evidence>
<dbReference type="NCBIfam" id="TIGR00125">
    <property type="entry name" value="cyt_tran_rel"/>
    <property type="match status" value="1"/>
</dbReference>
<proteinExistence type="inferred from homology"/>
<dbReference type="SUPFAM" id="SSF52374">
    <property type="entry name" value="Nucleotidylyl transferase"/>
    <property type="match status" value="1"/>
</dbReference>
<keyword evidence="8" id="KW-0963">Cytoplasm</keyword>
<evidence type="ECO:0000256" key="6">
    <source>
        <dbReference type="ARBA" id="ARBA00022840"/>
    </source>
</evidence>
<dbReference type="NCBIfam" id="TIGR00018">
    <property type="entry name" value="panC"/>
    <property type="match status" value="1"/>
</dbReference>
<comment type="function">
    <text evidence="8">Catalyzes the condensation of pantoate with beta-alanine in an ATP-dependent reaction via a pantoyl-adenylate intermediate.</text>
</comment>
<feature type="binding site" evidence="8">
    <location>
        <begin position="186"/>
        <end position="189"/>
    </location>
    <ligand>
        <name>ATP</name>
        <dbReference type="ChEBI" id="CHEBI:30616"/>
    </ligand>
</feature>
<keyword evidence="5 8" id="KW-0547">Nucleotide-binding</keyword>
<dbReference type="GO" id="GO:0015940">
    <property type="term" value="P:pantothenate biosynthetic process"/>
    <property type="evidence" value="ECO:0007669"/>
    <property type="project" value="UniProtKB-UniRule"/>
</dbReference>
<feature type="binding site" evidence="8">
    <location>
        <position position="61"/>
    </location>
    <ligand>
        <name>beta-alanine</name>
        <dbReference type="ChEBI" id="CHEBI:57966"/>
    </ligand>
</feature>
<accession>A0A840R5G7</accession>
<keyword evidence="4 8" id="KW-0566">Pantothenate biosynthesis</keyword>
<dbReference type="GO" id="GO:0004592">
    <property type="term" value="F:pantoate-beta-alanine ligase activity"/>
    <property type="evidence" value="ECO:0007669"/>
    <property type="project" value="UniProtKB-UniRule"/>
</dbReference>
<dbReference type="RefSeq" id="WP_184462468.1">
    <property type="nucleotide sequence ID" value="NZ_JACHHW010000005.1"/>
</dbReference>
<feature type="binding site" evidence="8">
    <location>
        <position position="61"/>
    </location>
    <ligand>
        <name>(R)-pantoate</name>
        <dbReference type="ChEBI" id="CHEBI:15980"/>
    </ligand>
</feature>
<dbReference type="InterPro" id="IPR004821">
    <property type="entry name" value="Cyt_trans-like"/>
</dbReference>
<dbReference type="PANTHER" id="PTHR21299">
    <property type="entry name" value="CYTIDYLATE KINASE/PANTOATE-BETA-ALANINE LIGASE"/>
    <property type="match status" value="1"/>
</dbReference>
<feature type="binding site" evidence="8">
    <location>
        <begin position="149"/>
        <end position="152"/>
    </location>
    <ligand>
        <name>ATP</name>
        <dbReference type="ChEBI" id="CHEBI:30616"/>
    </ligand>
</feature>
<comment type="caution">
    <text evidence="9">The sequence shown here is derived from an EMBL/GenBank/DDBJ whole genome shotgun (WGS) entry which is preliminary data.</text>
</comment>
<comment type="subcellular location">
    <subcellularLocation>
        <location evidence="8">Cytoplasm</location>
    </subcellularLocation>
</comment>
<comment type="miscellaneous">
    <text evidence="8">The reaction proceeds by a bi uni uni bi ping pong mechanism.</text>
</comment>
<gene>
    <name evidence="8" type="primary">panC</name>
    <name evidence="9" type="ORF">HNQ57_001899</name>
</gene>
<dbReference type="HAMAP" id="MF_00158">
    <property type="entry name" value="PanC"/>
    <property type="match status" value="1"/>
</dbReference>
<comment type="catalytic activity">
    <reaction evidence="7 8">
        <text>(R)-pantoate + beta-alanine + ATP = (R)-pantothenate + AMP + diphosphate + H(+)</text>
        <dbReference type="Rhea" id="RHEA:10912"/>
        <dbReference type="ChEBI" id="CHEBI:15378"/>
        <dbReference type="ChEBI" id="CHEBI:15980"/>
        <dbReference type="ChEBI" id="CHEBI:29032"/>
        <dbReference type="ChEBI" id="CHEBI:30616"/>
        <dbReference type="ChEBI" id="CHEBI:33019"/>
        <dbReference type="ChEBI" id="CHEBI:57966"/>
        <dbReference type="ChEBI" id="CHEBI:456215"/>
        <dbReference type="EC" id="6.3.2.1"/>
    </reaction>
</comment>
<dbReference type="Proteomes" id="UP000536640">
    <property type="component" value="Unassembled WGS sequence"/>
</dbReference>
<keyword evidence="10" id="KW-1185">Reference proteome</keyword>
<dbReference type="Gene3D" id="3.40.50.620">
    <property type="entry name" value="HUPs"/>
    <property type="match status" value="1"/>
</dbReference>
<dbReference type="EMBL" id="JACHHW010000005">
    <property type="protein sequence ID" value="MBB5187621.1"/>
    <property type="molecule type" value="Genomic_DNA"/>
</dbReference>
<evidence type="ECO:0000313" key="9">
    <source>
        <dbReference type="EMBL" id="MBB5187621.1"/>
    </source>
</evidence>
<dbReference type="CDD" id="cd00560">
    <property type="entry name" value="PanC"/>
    <property type="match status" value="1"/>
</dbReference>
<dbReference type="Gene3D" id="3.30.1300.10">
    <property type="entry name" value="Pantoate-beta-alanine ligase, C-terminal domain"/>
    <property type="match status" value="1"/>
</dbReference>